<dbReference type="AlphaFoldDB" id="A0A1G6QLH8"/>
<dbReference type="OrthoDB" id="828261at2"/>
<name>A0A1G6QLH8_9BACT</name>
<dbReference type="EMBL" id="FNAC01000009">
    <property type="protein sequence ID" value="SDC92535.1"/>
    <property type="molecule type" value="Genomic_DNA"/>
</dbReference>
<proteinExistence type="predicted"/>
<dbReference type="PROSITE" id="PS51257">
    <property type="entry name" value="PROKAR_LIPOPROTEIN"/>
    <property type="match status" value="1"/>
</dbReference>
<organism evidence="1 2">
    <name type="scientific">Algoriphagus faecimaris</name>
    <dbReference type="NCBI Taxonomy" id="686796"/>
    <lineage>
        <taxon>Bacteria</taxon>
        <taxon>Pseudomonadati</taxon>
        <taxon>Bacteroidota</taxon>
        <taxon>Cytophagia</taxon>
        <taxon>Cytophagales</taxon>
        <taxon>Cyclobacteriaceae</taxon>
        <taxon>Algoriphagus</taxon>
    </lineage>
</organism>
<accession>A0A1G6QLH8</accession>
<evidence type="ECO:0000313" key="1">
    <source>
        <dbReference type="EMBL" id="SDC92535.1"/>
    </source>
</evidence>
<dbReference type="Proteomes" id="UP000199060">
    <property type="component" value="Unassembled WGS sequence"/>
</dbReference>
<evidence type="ECO:0000313" key="2">
    <source>
        <dbReference type="Proteomes" id="UP000199060"/>
    </source>
</evidence>
<reference evidence="2" key="1">
    <citation type="submission" date="2016-10" db="EMBL/GenBank/DDBJ databases">
        <authorList>
            <person name="Varghese N."/>
            <person name="Submissions S."/>
        </authorList>
    </citation>
    <scope>NUCLEOTIDE SEQUENCE [LARGE SCALE GENOMIC DNA]</scope>
    <source>
        <strain evidence="2">DSM 23095</strain>
    </source>
</reference>
<evidence type="ECO:0008006" key="3">
    <source>
        <dbReference type="Google" id="ProtNLM"/>
    </source>
</evidence>
<keyword evidence="2" id="KW-1185">Reference proteome</keyword>
<dbReference type="RefSeq" id="WP_087938557.1">
    <property type="nucleotide sequence ID" value="NZ_FNAC01000009.1"/>
</dbReference>
<sequence>MKSYYLIVFSLVAVLVACNHSTKERKLNYEVERMGSVVFPLDSQTSYFNHFQIVNQGGRDLMYMLTAFNNRFVVYDLKSQERVKAFQFDNDPMSPISIGSDPPSGFYFLNSDSIFLYDASRQKIFLGNEKGETQLIISMREYFPSEREYWGAAFQNAEPIMLNDSILSVTGAVTSGRNPLRKYQTSDFNLNIKTKEVKRTMVFPEAYTSGYYYPTTRLRPTRALDDARNLLYYNYLNSDSIYIVDLTNERRTSFFASHIDKLPTIETNNLDEYRAFENGAKNQLIYNMSQGTFLAVFYNAYHDHIIRLGYPGIKDFNFEDYQNGLYKNERVLSFYDAKNYEFLGNITLNGLGYDFMFFDENSFYVAEISQNKSEDELVFTKFNYPEF</sequence>
<gene>
    <name evidence="1" type="ORF">SAMN04488104_1009104</name>
</gene>
<protein>
    <recommendedName>
        <fullName evidence="3">TolB-like 6-blade propeller-like</fullName>
    </recommendedName>
</protein>